<dbReference type="Gene3D" id="3.30.590.10">
    <property type="entry name" value="Glutamine synthetase/guanido kinase, catalytic domain"/>
    <property type="match status" value="1"/>
</dbReference>
<evidence type="ECO:0000256" key="1">
    <source>
        <dbReference type="ARBA" id="ARBA00004496"/>
    </source>
</evidence>
<proteinExistence type="predicted"/>
<dbReference type="PANTHER" id="PTHR20852">
    <property type="entry name" value="GLUTAMINE SYNTHETASE"/>
    <property type="match status" value="1"/>
</dbReference>
<reference evidence="4" key="1">
    <citation type="journal article" date="2024" name="IScience">
        <title>Strigolactones Initiate the Formation of Haustorium-like Structures in Castilleja.</title>
        <authorList>
            <person name="Buerger M."/>
            <person name="Peterson D."/>
            <person name="Chory J."/>
        </authorList>
    </citation>
    <scope>NUCLEOTIDE SEQUENCE [LARGE SCALE GENOMIC DNA]</scope>
</reference>
<keyword evidence="2" id="KW-0963">Cytoplasm</keyword>
<evidence type="ECO:0000313" key="4">
    <source>
        <dbReference type="Proteomes" id="UP001632038"/>
    </source>
</evidence>
<protein>
    <submittedName>
        <fullName evidence="3">Uncharacterized protein</fullName>
    </submittedName>
</protein>
<name>A0ABD3E0P4_9LAMI</name>
<dbReference type="SUPFAM" id="SSF55931">
    <property type="entry name" value="Glutamine synthetase/guanido kinase"/>
    <property type="match status" value="1"/>
</dbReference>
<comment type="caution">
    <text evidence="3">The sequence shown here is derived from an EMBL/GenBank/DDBJ whole genome shotgun (WGS) entry which is preliminary data.</text>
</comment>
<dbReference type="EMBL" id="JAVIJP010000011">
    <property type="protein sequence ID" value="KAL3646646.1"/>
    <property type="molecule type" value="Genomic_DNA"/>
</dbReference>
<gene>
    <name evidence="3" type="ORF">CASFOL_009190</name>
</gene>
<dbReference type="InterPro" id="IPR050292">
    <property type="entry name" value="Glutamine_Synthetase"/>
</dbReference>
<dbReference type="GO" id="GO:0005737">
    <property type="term" value="C:cytoplasm"/>
    <property type="evidence" value="ECO:0007669"/>
    <property type="project" value="UniProtKB-SubCell"/>
</dbReference>
<dbReference type="PANTHER" id="PTHR20852:SF93">
    <property type="entry name" value="GLUTAMINE SYNTHETASE CYTOSOLIC ISOZYME 1-1"/>
    <property type="match status" value="1"/>
</dbReference>
<sequence length="148" mass="17119">MLIESRYAELIDQYNSLKKGREEFDEREKSLVDLKAIEQKYNEHKYRTRKEKDNVGFKNHIIQFSSLKRWMYRTASAQECLNIMGTRIATVFSSLEVSGVANCGASIPVGRDTEKDDKGYFEDRWPASNMDPYVVTPMIAETTIIGKH</sequence>
<dbReference type="InterPro" id="IPR014746">
    <property type="entry name" value="Gln_synth/guanido_kin_cat_dom"/>
</dbReference>
<evidence type="ECO:0000313" key="3">
    <source>
        <dbReference type="EMBL" id="KAL3646646.1"/>
    </source>
</evidence>
<keyword evidence="4" id="KW-1185">Reference proteome</keyword>
<organism evidence="3 4">
    <name type="scientific">Castilleja foliolosa</name>
    <dbReference type="NCBI Taxonomy" id="1961234"/>
    <lineage>
        <taxon>Eukaryota</taxon>
        <taxon>Viridiplantae</taxon>
        <taxon>Streptophyta</taxon>
        <taxon>Embryophyta</taxon>
        <taxon>Tracheophyta</taxon>
        <taxon>Spermatophyta</taxon>
        <taxon>Magnoliopsida</taxon>
        <taxon>eudicotyledons</taxon>
        <taxon>Gunneridae</taxon>
        <taxon>Pentapetalae</taxon>
        <taxon>asterids</taxon>
        <taxon>lamiids</taxon>
        <taxon>Lamiales</taxon>
        <taxon>Orobanchaceae</taxon>
        <taxon>Pedicularideae</taxon>
        <taxon>Castillejinae</taxon>
        <taxon>Castilleja</taxon>
    </lineage>
</organism>
<dbReference type="AlphaFoldDB" id="A0ABD3E0P4"/>
<accession>A0ABD3E0P4</accession>
<comment type="subcellular location">
    <subcellularLocation>
        <location evidence="1">Cytoplasm</location>
    </subcellularLocation>
</comment>
<dbReference type="Proteomes" id="UP001632038">
    <property type="component" value="Unassembled WGS sequence"/>
</dbReference>
<evidence type="ECO:0000256" key="2">
    <source>
        <dbReference type="ARBA" id="ARBA00022490"/>
    </source>
</evidence>